<dbReference type="InterPro" id="IPR014922">
    <property type="entry name" value="YdhG-like"/>
</dbReference>
<comment type="caution">
    <text evidence="2">The sequence shown here is derived from an EMBL/GenBank/DDBJ whole genome shotgun (WGS) entry which is preliminary data.</text>
</comment>
<dbReference type="AlphaFoldDB" id="A0A0P7C633"/>
<dbReference type="OrthoDB" id="670608at2"/>
<name>A0A0P7C633_9BACT</name>
<dbReference type="PATRIC" id="fig|1605367.3.peg.79"/>
<gene>
    <name evidence="2" type="ORF">AFM12_13430</name>
</gene>
<dbReference type="EMBL" id="LGTQ01000010">
    <property type="protein sequence ID" value="KPM47699.1"/>
    <property type="molecule type" value="Genomic_DNA"/>
</dbReference>
<accession>A0A0P7C633</accession>
<dbReference type="SUPFAM" id="SSF159888">
    <property type="entry name" value="YdhG-like"/>
    <property type="match status" value="1"/>
</dbReference>
<reference evidence="2 3" key="1">
    <citation type="submission" date="2015-07" db="EMBL/GenBank/DDBJ databases">
        <title>The draft genome sequence of Leadbetterella sp. JN14-9.</title>
        <authorList>
            <person name="Liu Y."/>
            <person name="Du J."/>
            <person name="Shao Z."/>
        </authorList>
    </citation>
    <scope>NUCLEOTIDE SEQUENCE [LARGE SCALE GENOMIC DNA]</scope>
    <source>
        <strain evidence="2 3">JN14-9</strain>
    </source>
</reference>
<sequence length="122" mass="14207">MNDQLNDFYLSKAEPHKSCLLALRSIILEQDENVSETTKYGMPCFCYKNKMFCYLWTDKKSGLPYLLMVEGEHLNHPKLEEGSRKRMKVFYVNPEADLPIDDIQSILQKALDLYRNGVVQAK</sequence>
<evidence type="ECO:0000313" key="3">
    <source>
        <dbReference type="Proteomes" id="UP000050454"/>
    </source>
</evidence>
<feature type="domain" description="YdhG-like" evidence="1">
    <location>
        <begin position="16"/>
        <end position="111"/>
    </location>
</feature>
<proteinExistence type="predicted"/>
<keyword evidence="3" id="KW-1185">Reference proteome</keyword>
<dbReference type="Gene3D" id="3.90.1150.200">
    <property type="match status" value="1"/>
</dbReference>
<protein>
    <recommendedName>
        <fullName evidence="1">YdhG-like domain-containing protein</fullName>
    </recommendedName>
</protein>
<evidence type="ECO:0000313" key="2">
    <source>
        <dbReference type="EMBL" id="KPM47699.1"/>
    </source>
</evidence>
<evidence type="ECO:0000259" key="1">
    <source>
        <dbReference type="Pfam" id="PF08818"/>
    </source>
</evidence>
<organism evidence="2 3">
    <name type="scientific">Jiulongibacter sediminis</name>
    <dbReference type="NCBI Taxonomy" id="1605367"/>
    <lineage>
        <taxon>Bacteria</taxon>
        <taxon>Pseudomonadati</taxon>
        <taxon>Bacteroidota</taxon>
        <taxon>Cytophagia</taxon>
        <taxon>Cytophagales</taxon>
        <taxon>Leadbetterellaceae</taxon>
        <taxon>Jiulongibacter</taxon>
    </lineage>
</organism>
<dbReference type="STRING" id="1605367.AFM12_13430"/>
<dbReference type="Pfam" id="PF08818">
    <property type="entry name" value="DUF1801"/>
    <property type="match status" value="1"/>
</dbReference>
<dbReference type="Proteomes" id="UP000050454">
    <property type="component" value="Unassembled WGS sequence"/>
</dbReference>